<dbReference type="Proteomes" id="UP001272242">
    <property type="component" value="Unassembled WGS sequence"/>
</dbReference>
<evidence type="ECO:0000313" key="3">
    <source>
        <dbReference type="Proteomes" id="UP001272242"/>
    </source>
</evidence>
<reference evidence="3" key="1">
    <citation type="journal article" date="2023" name="Mar. Drugs">
        <title>Gemmata algarum, a Novel Planctomycete Isolated from an Algal Mat, Displays Antimicrobial Activity.</title>
        <authorList>
            <person name="Kumar G."/>
            <person name="Kallscheuer N."/>
            <person name="Kashif M."/>
            <person name="Ahamad S."/>
            <person name="Jagadeeshwari U."/>
            <person name="Pannikurungottu S."/>
            <person name="Haufschild T."/>
            <person name="Kabuu M."/>
            <person name="Sasikala C."/>
            <person name="Jogler C."/>
            <person name="Ramana C."/>
        </authorList>
    </citation>
    <scope>NUCLEOTIDE SEQUENCE [LARGE SCALE GENOMIC DNA]</scope>
    <source>
        <strain evidence="3">JC673</strain>
    </source>
</reference>
<dbReference type="EMBL" id="JAXBLV010000233">
    <property type="protein sequence ID" value="MDY3563144.1"/>
    <property type="molecule type" value="Genomic_DNA"/>
</dbReference>
<proteinExistence type="predicted"/>
<evidence type="ECO:0000313" key="2">
    <source>
        <dbReference type="EMBL" id="MDY3563144.1"/>
    </source>
</evidence>
<organism evidence="2 3">
    <name type="scientific">Gemmata algarum</name>
    <dbReference type="NCBI Taxonomy" id="2975278"/>
    <lineage>
        <taxon>Bacteria</taxon>
        <taxon>Pseudomonadati</taxon>
        <taxon>Planctomycetota</taxon>
        <taxon>Planctomycetia</taxon>
        <taxon>Gemmatales</taxon>
        <taxon>Gemmataceae</taxon>
        <taxon>Gemmata</taxon>
    </lineage>
</organism>
<evidence type="ECO:0008006" key="4">
    <source>
        <dbReference type="Google" id="ProtNLM"/>
    </source>
</evidence>
<dbReference type="RefSeq" id="WP_320689390.1">
    <property type="nucleotide sequence ID" value="NZ_JAXBLV010000233.1"/>
</dbReference>
<keyword evidence="3" id="KW-1185">Reference proteome</keyword>
<accession>A0ABU5FBD7</accession>
<comment type="caution">
    <text evidence="2">The sequence shown here is derived from an EMBL/GenBank/DDBJ whole genome shotgun (WGS) entry which is preliminary data.</text>
</comment>
<feature type="region of interest" description="Disordered" evidence="1">
    <location>
        <begin position="1"/>
        <end position="23"/>
    </location>
</feature>
<name>A0ABU5FBD7_9BACT</name>
<sequence length="173" mass="18049">MGKHRNPAGPETRPLAGTVRQHNFSPKGEIEGVLLDTDSGPVQVNFPHGPGAARSVPTPGALLRLIVAPDHRTADHAPGDHPVYEFVSDADAAAPVAEGVVARLNYARHGEPNGVVLDTGDFIHLKPHGMRQVALAVGTRVVAEGTARPTVTGHRVIEATVVNGTELAHGGPH</sequence>
<protein>
    <recommendedName>
        <fullName evidence="4">Gp5/Type VI secretion system Vgr protein OB-fold domain-containing protein</fullName>
    </recommendedName>
</protein>
<gene>
    <name evidence="2" type="ORF">R5W23_004643</name>
</gene>
<evidence type="ECO:0000256" key="1">
    <source>
        <dbReference type="SAM" id="MobiDB-lite"/>
    </source>
</evidence>